<dbReference type="Proteomes" id="UP001189619">
    <property type="component" value="Chromosome"/>
</dbReference>
<evidence type="ECO:0000256" key="1">
    <source>
        <dbReference type="SAM" id="Phobius"/>
    </source>
</evidence>
<keyword evidence="1" id="KW-0812">Transmembrane</keyword>
<sequence>MKDNLSLVGAICLLIVTIVNFSTDNQLITGTVGGILFLFVLILNIKSRLDNKKANKK</sequence>
<keyword evidence="1" id="KW-1133">Transmembrane helix</keyword>
<keyword evidence="3" id="KW-1185">Reference proteome</keyword>
<keyword evidence="1" id="KW-0472">Membrane</keyword>
<proteinExistence type="predicted"/>
<accession>A0AA48RJ44</accession>
<protein>
    <submittedName>
        <fullName evidence="2">Uncharacterized protein</fullName>
    </submittedName>
</protein>
<evidence type="ECO:0000313" key="3">
    <source>
        <dbReference type="Proteomes" id="UP001189619"/>
    </source>
</evidence>
<dbReference type="EMBL" id="OY569118">
    <property type="protein sequence ID" value="CAJ1004168.1"/>
    <property type="molecule type" value="Genomic_DNA"/>
</dbReference>
<gene>
    <name evidence="2" type="ORF">BSPP4475_17795</name>
</gene>
<feature type="transmembrane region" description="Helical" evidence="1">
    <location>
        <begin position="5"/>
        <end position="21"/>
    </location>
</feature>
<feature type="transmembrane region" description="Helical" evidence="1">
    <location>
        <begin position="27"/>
        <end position="45"/>
    </location>
</feature>
<name>A0AA48RJ44_9BACL</name>
<reference evidence="2" key="1">
    <citation type="submission" date="2023-07" db="EMBL/GenBank/DDBJ databases">
        <authorList>
            <person name="Ivanov I."/>
            <person name="Teneva D."/>
            <person name="Stoikov I."/>
        </authorList>
    </citation>
    <scope>NUCLEOTIDE SEQUENCE</scope>
    <source>
        <strain evidence="2">4475</strain>
    </source>
</reference>
<organism evidence="2 3">
    <name type="scientific">Brevibacillus aydinogluensis</name>
    <dbReference type="NCBI Taxonomy" id="927786"/>
    <lineage>
        <taxon>Bacteria</taxon>
        <taxon>Bacillati</taxon>
        <taxon>Bacillota</taxon>
        <taxon>Bacilli</taxon>
        <taxon>Bacillales</taxon>
        <taxon>Paenibacillaceae</taxon>
        <taxon>Brevibacillus</taxon>
    </lineage>
</organism>
<dbReference type="AlphaFoldDB" id="A0AA48RJ44"/>
<evidence type="ECO:0000313" key="2">
    <source>
        <dbReference type="EMBL" id="CAJ1004168.1"/>
    </source>
</evidence>
<dbReference type="KEGG" id="bayd:BSPP4475_17795"/>